<evidence type="ECO:0000256" key="5">
    <source>
        <dbReference type="ARBA" id="ARBA00022525"/>
    </source>
</evidence>
<protein>
    <recommendedName>
        <fullName evidence="3">Retinol-binding protein 4</fullName>
    </recommendedName>
    <alternativeName>
        <fullName evidence="9">Plasma retinol-binding protein</fullName>
    </alternativeName>
</protein>
<comment type="similarity">
    <text evidence="2">Belongs to the calycin superfamily. Lipocalin family.</text>
</comment>
<evidence type="ECO:0000256" key="12">
    <source>
        <dbReference type="PIRSR" id="PIRSR036893-51"/>
    </source>
</evidence>
<feature type="compositionally biased region" description="Pro residues" evidence="13">
    <location>
        <begin position="123"/>
        <end position="132"/>
    </location>
</feature>
<dbReference type="Pfam" id="PF00061">
    <property type="entry name" value="Lipocalin"/>
    <property type="match status" value="1"/>
</dbReference>
<dbReference type="Proteomes" id="UP000001811">
    <property type="component" value="Chromosome 18"/>
</dbReference>
<dbReference type="SUPFAM" id="SSF50814">
    <property type="entry name" value="Lipocalins"/>
    <property type="match status" value="1"/>
</dbReference>
<proteinExistence type="inferred from homology"/>
<reference evidence="15" key="2">
    <citation type="submission" date="2025-08" db="UniProtKB">
        <authorList>
            <consortium name="Ensembl"/>
        </authorList>
    </citation>
    <scope>IDENTIFICATION</scope>
    <source>
        <strain evidence="15">Thorbecke</strain>
    </source>
</reference>
<dbReference type="PANTHER" id="PTHR11873">
    <property type="entry name" value="RETINOL-BINDING PROTEIN 4"/>
    <property type="match status" value="1"/>
</dbReference>
<dbReference type="PIRSF" id="PIRSF500204">
    <property type="entry name" value="RBP_purpurin"/>
    <property type="match status" value="1"/>
</dbReference>
<keyword evidence="6" id="KW-0845">Vitamin A</keyword>
<evidence type="ECO:0000256" key="8">
    <source>
        <dbReference type="ARBA" id="ARBA00023157"/>
    </source>
</evidence>
<feature type="compositionally biased region" description="Low complexity" evidence="13">
    <location>
        <begin position="42"/>
        <end position="53"/>
    </location>
</feature>
<gene>
    <name evidence="15" type="primary">RBP4</name>
</gene>
<dbReference type="InParanoid" id="G1SZH0"/>
<evidence type="ECO:0000256" key="4">
    <source>
        <dbReference type="ARBA" id="ARBA00022448"/>
    </source>
</evidence>
<dbReference type="CDD" id="cd00743">
    <property type="entry name" value="lipocalin_RBP_like"/>
    <property type="match status" value="1"/>
</dbReference>
<feature type="binding site" evidence="12">
    <location>
        <position position="373"/>
    </location>
    <ligand>
        <name>substrate</name>
    </ligand>
</feature>
<keyword evidence="7" id="KW-0683">Retinol-binding</keyword>
<dbReference type="PRINTS" id="PR01174">
    <property type="entry name" value="RETINOLBNDNG"/>
</dbReference>
<dbReference type="GeneTree" id="ENSGT00510000047107"/>
<dbReference type="EMBL" id="AAGW02036290">
    <property type="status" value="NOT_ANNOTATED_CDS"/>
    <property type="molecule type" value="Genomic_DNA"/>
</dbReference>
<dbReference type="PANTHER" id="PTHR11873:SF2">
    <property type="entry name" value="RETINOL-BINDING PROTEIN 4"/>
    <property type="match status" value="1"/>
</dbReference>
<keyword evidence="8" id="KW-1015">Disulfide bond</keyword>
<evidence type="ECO:0000256" key="11">
    <source>
        <dbReference type="ARBA" id="ARBA00046762"/>
    </source>
</evidence>
<evidence type="ECO:0000256" key="3">
    <source>
        <dbReference type="ARBA" id="ARBA00017586"/>
    </source>
</evidence>
<dbReference type="Gene3D" id="2.40.128.20">
    <property type="match status" value="1"/>
</dbReference>
<dbReference type="GO" id="GO:0005615">
    <property type="term" value="C:extracellular space"/>
    <property type="evidence" value="ECO:0007669"/>
    <property type="project" value="TreeGrafter"/>
</dbReference>
<feature type="region of interest" description="Disordered" evidence="13">
    <location>
        <begin position="1"/>
        <end position="287"/>
    </location>
</feature>
<dbReference type="SMR" id="G1SZH0"/>
<evidence type="ECO:0000256" key="2">
    <source>
        <dbReference type="ARBA" id="ARBA00006889"/>
    </source>
</evidence>
<evidence type="ECO:0000256" key="1">
    <source>
        <dbReference type="ARBA" id="ARBA00004613"/>
    </source>
</evidence>
<dbReference type="HOGENOM" id="CLU_094618_0_0_1"/>
<evidence type="ECO:0000256" key="10">
    <source>
        <dbReference type="ARBA" id="ARBA00045232"/>
    </source>
</evidence>
<evidence type="ECO:0000256" key="6">
    <source>
        <dbReference type="ARBA" id="ARBA00022893"/>
    </source>
</evidence>
<dbReference type="InterPro" id="IPR000566">
    <property type="entry name" value="Lipocln_cytosolic_FA-bd_dom"/>
</dbReference>
<comment type="subcellular location">
    <subcellularLocation>
        <location evidence="1">Secreted</location>
    </subcellularLocation>
</comment>
<dbReference type="PRINTS" id="PR00179">
    <property type="entry name" value="LIPOCALIN"/>
</dbReference>
<evidence type="ECO:0000313" key="16">
    <source>
        <dbReference type="Proteomes" id="UP000001811"/>
    </source>
</evidence>
<dbReference type="GO" id="GO:0034632">
    <property type="term" value="F:retinol transmembrane transporter activity"/>
    <property type="evidence" value="ECO:0007669"/>
    <property type="project" value="InterPro"/>
</dbReference>
<name>G1SZH0_RABIT</name>
<feature type="compositionally biased region" description="Gly residues" evidence="13">
    <location>
        <begin position="225"/>
        <end position="241"/>
    </location>
</feature>
<reference evidence="15 16" key="1">
    <citation type="journal article" date="2011" name="Nature">
        <title>A high-resolution map of human evolutionary constraint using 29 mammals.</title>
        <authorList>
            <person name="Lindblad-Toh K."/>
            <person name="Garber M."/>
            <person name="Zuk O."/>
            <person name="Lin M.F."/>
            <person name="Parker B.J."/>
            <person name="Washietl S."/>
            <person name="Kheradpour P."/>
            <person name="Ernst J."/>
            <person name="Jordan G."/>
            <person name="Mauceli E."/>
            <person name="Ward L.D."/>
            <person name="Lowe C.B."/>
            <person name="Holloway A.K."/>
            <person name="Clamp M."/>
            <person name="Gnerre S."/>
            <person name="Alfoldi J."/>
            <person name="Beal K."/>
            <person name="Chang J."/>
            <person name="Clawson H."/>
            <person name="Cuff J."/>
            <person name="Di Palma F."/>
            <person name="Fitzgerald S."/>
            <person name="Flicek P."/>
            <person name="Guttman M."/>
            <person name="Hubisz M.J."/>
            <person name="Jaffe D.B."/>
            <person name="Jungreis I."/>
            <person name="Kent W.J."/>
            <person name="Kostka D."/>
            <person name="Lara M."/>
            <person name="Martins A.L."/>
            <person name="Massingham T."/>
            <person name="Moltke I."/>
            <person name="Raney B.J."/>
            <person name="Rasmussen M.D."/>
            <person name="Robinson J."/>
            <person name="Stark A."/>
            <person name="Vilella A.J."/>
            <person name="Wen J."/>
            <person name="Xie X."/>
            <person name="Zody M.C."/>
            <person name="Baldwin J."/>
            <person name="Bloom T."/>
            <person name="Chin C.W."/>
            <person name="Heiman D."/>
            <person name="Nicol R."/>
            <person name="Nusbaum C."/>
            <person name="Young S."/>
            <person name="Wilkinson J."/>
            <person name="Worley K.C."/>
            <person name="Kovar C.L."/>
            <person name="Muzny D.M."/>
            <person name="Gibbs R.A."/>
            <person name="Cree A."/>
            <person name="Dihn H.H."/>
            <person name="Fowler G."/>
            <person name="Jhangiani S."/>
            <person name="Joshi V."/>
            <person name="Lee S."/>
            <person name="Lewis L.R."/>
            <person name="Nazareth L.V."/>
            <person name="Okwuonu G."/>
            <person name="Santibanez J."/>
            <person name="Warren W.C."/>
            <person name="Mardis E.R."/>
            <person name="Weinstock G.M."/>
            <person name="Wilson R.K."/>
            <person name="Delehaunty K."/>
            <person name="Dooling D."/>
            <person name="Fronik C."/>
            <person name="Fulton L."/>
            <person name="Fulton B."/>
            <person name="Graves T."/>
            <person name="Minx P."/>
            <person name="Sodergren E."/>
            <person name="Birney E."/>
            <person name="Margulies E.H."/>
            <person name="Herrero J."/>
            <person name="Green E.D."/>
            <person name="Haussler D."/>
            <person name="Siepel A."/>
            <person name="Goldman N."/>
            <person name="Pollard K.S."/>
            <person name="Pedersen J.S."/>
            <person name="Lander E.S."/>
            <person name="Kellis M."/>
        </authorList>
    </citation>
    <scope>NUCLEOTIDE SEQUENCE [LARGE SCALE GENOMIC DNA]</scope>
    <source>
        <strain evidence="15 16">Thorbecke inbred</strain>
    </source>
</reference>
<comment type="function">
    <text evidence="10">Retinol-binding protein that mediates retinol transport in blood plasma. Delivers retinol from the liver stores to the peripheral tissues. Transfers the bound all-trans retinol to STRA6, that then facilitates retinol transport across the cell membrane.</text>
</comment>
<evidence type="ECO:0000256" key="7">
    <source>
        <dbReference type="ARBA" id="ARBA00023072"/>
    </source>
</evidence>
<dbReference type="GO" id="GO:0016918">
    <property type="term" value="F:retinal binding"/>
    <property type="evidence" value="ECO:0007669"/>
    <property type="project" value="UniProtKB-KW"/>
</dbReference>
<dbReference type="AlphaFoldDB" id="G1SZH0"/>
<feature type="compositionally biased region" description="Low complexity" evidence="13">
    <location>
        <begin position="198"/>
        <end position="208"/>
    </location>
</feature>
<feature type="compositionally biased region" description="Polar residues" evidence="13">
    <location>
        <begin position="9"/>
        <end position="19"/>
    </location>
</feature>
<feature type="compositionally biased region" description="Basic residues" evidence="13">
    <location>
        <begin position="149"/>
        <end position="167"/>
    </location>
</feature>
<dbReference type="InterPro" id="IPR022271">
    <property type="entry name" value="Lipocalin_ApoD"/>
</dbReference>
<reference evidence="15" key="3">
    <citation type="submission" date="2025-09" db="UniProtKB">
        <authorList>
            <consortium name="Ensembl"/>
        </authorList>
    </citation>
    <scope>IDENTIFICATION</scope>
    <source>
        <strain evidence="15">Thorbecke</strain>
    </source>
</reference>
<evidence type="ECO:0000256" key="13">
    <source>
        <dbReference type="SAM" id="MobiDB-lite"/>
    </source>
</evidence>
<evidence type="ECO:0000259" key="14">
    <source>
        <dbReference type="Pfam" id="PF00061"/>
    </source>
</evidence>
<evidence type="ECO:0000256" key="9">
    <source>
        <dbReference type="ARBA" id="ARBA00029603"/>
    </source>
</evidence>
<dbReference type="Bgee" id="ENSOCUG00000010524">
    <property type="expression patterns" value="Expressed in liver and 18 other cell types or tissues"/>
</dbReference>
<sequence>RRGHRNSPARVSNASFIQRKTTRSKYPLQPRHNGPLEGRGAPGSSGSVWPPSSRQADSWLPRPPQAAAGGRWHEGRVTGPGLGPAVRRRWRVWPRRRGHPARLLPRAPGGPVSQGALCKGWPGRPPAPPLGLSPPRGYESATPSPRSYKAARRPRGARLPRSTRARTRPGQACARLPVVSRAGRSGTEGDPGGRRGRPQGAAGAWRRGVYGGGGAFPAGRTPGQDGVGVGARAAGGAGKRPGGARLPSEQLPSQGELRQGSRRYRPPGAQVARPAPPPPRRARPDANPLASLSQFAGTWYAMAKKDPEGLFLQDNIVAEFSVDENGHMSATAKGRVRLLNNWDVCADMVGTFTDTEDPAKFKMKYWGVASFLQRGNDDHWIIDTDYDTFAVQYSCRLLNFDGTCADSYSFVFSRDPHGLPPDVQKLVRQRQEELCLSRQYRLIVHNGYCDDKSVRNLL</sequence>
<dbReference type="InterPro" id="IPR012674">
    <property type="entry name" value="Calycin"/>
</dbReference>
<dbReference type="Ensembl" id="ENSOCUT00000010524.4">
    <property type="protein sequence ID" value="ENSOCUP00000009070.3"/>
    <property type="gene ID" value="ENSOCUG00000010524.4"/>
</dbReference>
<dbReference type="GO" id="GO:0019841">
    <property type="term" value="F:retinol binding"/>
    <property type="evidence" value="ECO:0007669"/>
    <property type="project" value="UniProtKB-KW"/>
</dbReference>
<accession>G1SZH0</accession>
<feature type="compositionally biased region" description="Basic residues" evidence="13">
    <location>
        <begin position="86"/>
        <end position="100"/>
    </location>
</feature>
<feature type="domain" description="Lipocalin/cytosolic fatty-acid binding" evidence="14">
    <location>
        <begin position="296"/>
        <end position="428"/>
    </location>
</feature>
<keyword evidence="4" id="KW-0813">Transport</keyword>
<dbReference type="PIRSF" id="PIRSF036893">
    <property type="entry name" value="Lipocalin_ApoD"/>
    <property type="match status" value="1"/>
</dbReference>
<dbReference type="FunFam" id="2.40.128.20:FF:000004">
    <property type="entry name" value="Retinol-binding protein 4"/>
    <property type="match status" value="1"/>
</dbReference>
<dbReference type="InterPro" id="IPR002449">
    <property type="entry name" value="Retinol-bd/Purpurin"/>
</dbReference>
<organism evidence="15 16">
    <name type="scientific">Oryctolagus cuniculus</name>
    <name type="common">Rabbit</name>
    <dbReference type="NCBI Taxonomy" id="9986"/>
    <lineage>
        <taxon>Eukaryota</taxon>
        <taxon>Metazoa</taxon>
        <taxon>Chordata</taxon>
        <taxon>Craniata</taxon>
        <taxon>Vertebrata</taxon>
        <taxon>Euteleostomi</taxon>
        <taxon>Mammalia</taxon>
        <taxon>Eutheria</taxon>
        <taxon>Euarchontoglires</taxon>
        <taxon>Glires</taxon>
        <taxon>Lagomorpha</taxon>
        <taxon>Leporidae</taxon>
        <taxon>Oryctolagus</taxon>
    </lineage>
</organism>
<evidence type="ECO:0000313" key="15">
    <source>
        <dbReference type="Ensembl" id="ENSOCUP00000009070.3"/>
    </source>
</evidence>
<keyword evidence="5" id="KW-0964">Secreted</keyword>
<keyword evidence="16" id="KW-1185">Reference proteome</keyword>
<comment type="subunit">
    <text evidence="11">Interacts with TTR. Interaction with TTR prevents its loss by filtration through the kidney glomeruli. Interacts with STRA6.</text>
</comment>